<evidence type="ECO:0000313" key="2">
    <source>
        <dbReference type="EMBL" id="GAA3931701.1"/>
    </source>
</evidence>
<evidence type="ECO:0008006" key="4">
    <source>
        <dbReference type="Google" id="ProtNLM"/>
    </source>
</evidence>
<accession>A0ABP7MWM9</accession>
<feature type="transmembrane region" description="Helical" evidence="1">
    <location>
        <begin position="31"/>
        <end position="51"/>
    </location>
</feature>
<feature type="transmembrane region" description="Helical" evidence="1">
    <location>
        <begin position="6"/>
        <end position="24"/>
    </location>
</feature>
<sequence length="378" mass="42265">MGNTMLPLVLGTLALLVLQFIVVRGHGRARAVIGVFVVGLAVGVLALNSWLAPPRFLPAASTSSLAKSVANDIRQGLGTPDLEGFFILDGGSYSARGVDDAMLEQRLSRRLGAPIQVLTLSLAGGNQLERWKVLENALALLDRDERDAFLASRKTLLLEIHAQYDRYPLVQLRRNRYSDRAYAYLDTEVALEVARTERGRMEPDEYRRLWIDVLGHAMVNIMNIGLATRVVSAEDVLPGGGYDPLDGPARGYRFKGTKSARQSLKQPPLEAEELPWHNIERRRARYARVLDGGSKPQIIYFSVPTPRTFDLTYARGFCAAVSGFSCIDHSHWGLLERLDDKRFWYDDGHMQRRGAEIYTRWLSSRLAKAVKQTGEQGT</sequence>
<reference evidence="3" key="1">
    <citation type="journal article" date="2019" name="Int. J. Syst. Evol. Microbiol.">
        <title>The Global Catalogue of Microorganisms (GCM) 10K type strain sequencing project: providing services to taxonomists for standard genome sequencing and annotation.</title>
        <authorList>
            <consortium name="The Broad Institute Genomics Platform"/>
            <consortium name="The Broad Institute Genome Sequencing Center for Infectious Disease"/>
            <person name="Wu L."/>
            <person name="Ma J."/>
        </authorList>
    </citation>
    <scope>NUCLEOTIDE SEQUENCE [LARGE SCALE GENOMIC DNA]</scope>
    <source>
        <strain evidence="3">JCM 16916</strain>
    </source>
</reference>
<keyword evidence="1" id="KW-0812">Transmembrane</keyword>
<keyword evidence="3" id="KW-1185">Reference proteome</keyword>
<keyword evidence="1" id="KW-1133">Transmembrane helix</keyword>
<protein>
    <recommendedName>
        <fullName evidence="4">SGNH/GDSL hydrolase family protein</fullName>
    </recommendedName>
</protein>
<organism evidence="2 3">
    <name type="scientific">Luteimonas lutimaris</name>
    <dbReference type="NCBI Taxonomy" id="698645"/>
    <lineage>
        <taxon>Bacteria</taxon>
        <taxon>Pseudomonadati</taxon>
        <taxon>Pseudomonadota</taxon>
        <taxon>Gammaproteobacteria</taxon>
        <taxon>Lysobacterales</taxon>
        <taxon>Lysobacteraceae</taxon>
        <taxon>Luteimonas</taxon>
    </lineage>
</organism>
<dbReference type="EMBL" id="BAAAZU010000030">
    <property type="protein sequence ID" value="GAA3931701.1"/>
    <property type="molecule type" value="Genomic_DNA"/>
</dbReference>
<evidence type="ECO:0000256" key="1">
    <source>
        <dbReference type="SAM" id="Phobius"/>
    </source>
</evidence>
<name>A0ABP7MWM9_9GAMM</name>
<evidence type="ECO:0000313" key="3">
    <source>
        <dbReference type="Proteomes" id="UP001501727"/>
    </source>
</evidence>
<gene>
    <name evidence="2" type="ORF">GCM10022229_26530</name>
</gene>
<keyword evidence="1" id="KW-0472">Membrane</keyword>
<dbReference type="RefSeq" id="WP_344760496.1">
    <property type="nucleotide sequence ID" value="NZ_BAAAZU010000030.1"/>
</dbReference>
<proteinExistence type="predicted"/>
<comment type="caution">
    <text evidence="2">The sequence shown here is derived from an EMBL/GenBank/DDBJ whole genome shotgun (WGS) entry which is preliminary data.</text>
</comment>
<dbReference type="Proteomes" id="UP001501727">
    <property type="component" value="Unassembled WGS sequence"/>
</dbReference>